<dbReference type="PANTHER" id="PTHR33710">
    <property type="entry name" value="BNAC02G09200D PROTEIN"/>
    <property type="match status" value="1"/>
</dbReference>
<dbReference type="InterPro" id="IPR036691">
    <property type="entry name" value="Endo/exonu/phosph_ase_sf"/>
</dbReference>
<dbReference type="PANTHER" id="PTHR33710:SF79">
    <property type="entry name" value="OS06G0205337 PROTEIN"/>
    <property type="match status" value="1"/>
</dbReference>
<evidence type="ECO:0000313" key="1">
    <source>
        <dbReference type="EMBL" id="PNX91725.1"/>
    </source>
</evidence>
<dbReference type="Proteomes" id="UP000236291">
    <property type="component" value="Unassembled WGS sequence"/>
</dbReference>
<proteinExistence type="predicted"/>
<feature type="non-terminal residue" evidence="1">
    <location>
        <position position="300"/>
    </location>
</feature>
<dbReference type="SUPFAM" id="SSF56219">
    <property type="entry name" value="DNase I-like"/>
    <property type="match status" value="1"/>
</dbReference>
<name>A0A2K3MLT2_TRIPR</name>
<keyword evidence="1" id="KW-0378">Hydrolase</keyword>
<dbReference type="STRING" id="57577.A0A2K3MLT2"/>
<dbReference type="AlphaFoldDB" id="A0A2K3MLT2"/>
<dbReference type="EMBL" id="ASHM01067230">
    <property type="protein sequence ID" value="PNX91725.1"/>
    <property type="molecule type" value="Genomic_DNA"/>
</dbReference>
<protein>
    <submittedName>
        <fullName evidence="1">Endonuclease/exonuclease/phosphatase family protein</fullName>
    </submittedName>
</protein>
<gene>
    <name evidence="1" type="ORF">L195_g047859</name>
</gene>
<dbReference type="Gene3D" id="3.60.10.10">
    <property type="entry name" value="Endonuclease/exonuclease/phosphatase"/>
    <property type="match status" value="1"/>
</dbReference>
<evidence type="ECO:0000313" key="2">
    <source>
        <dbReference type="Proteomes" id="UP000236291"/>
    </source>
</evidence>
<keyword evidence="1" id="KW-0269">Exonuclease</keyword>
<dbReference type="ExpressionAtlas" id="A0A2K3MLT2">
    <property type="expression patterns" value="baseline"/>
</dbReference>
<sequence>MSIISWNCRGLGNPSAVLNLKFLIRRGGGLGVFWRNQVNCTITGYSLNHVDIEMVDQIRDEKKGRVDRANWLINGFREAVSDAGLFDLNMEGYQFTWFKSLGTDRAVEVKLDRALSTEAWCQIFPNARLECLTATSSDHYPLWLSCDPSNSISISNKHFKFENAWLVEPEFESFVRQCWQLSSTQGIVNKLELCASDMISWSKKHFQNLRKDIDKYHKKLEQVRDHVDNSNLNYYNALKRRLSSLLRQDDVFWKQRAKTFWYKNGDLNTKFFHAAATARKKVNRITRLYDANGIECRSQE</sequence>
<keyword evidence="1" id="KW-0255">Endonuclease</keyword>
<reference evidence="1 2" key="2">
    <citation type="journal article" date="2017" name="Front. Plant Sci.">
        <title>Gene Classification and Mining of Molecular Markers Useful in Red Clover (Trifolium pratense) Breeding.</title>
        <authorList>
            <person name="Istvanek J."/>
            <person name="Dluhosova J."/>
            <person name="Dluhos P."/>
            <person name="Patkova L."/>
            <person name="Nedelnik J."/>
            <person name="Repkova J."/>
        </authorList>
    </citation>
    <scope>NUCLEOTIDE SEQUENCE [LARGE SCALE GENOMIC DNA]</scope>
    <source>
        <strain evidence="2">cv. Tatra</strain>
        <tissue evidence="1">Young leaves</tissue>
    </source>
</reference>
<organism evidence="1 2">
    <name type="scientific">Trifolium pratense</name>
    <name type="common">Red clover</name>
    <dbReference type="NCBI Taxonomy" id="57577"/>
    <lineage>
        <taxon>Eukaryota</taxon>
        <taxon>Viridiplantae</taxon>
        <taxon>Streptophyta</taxon>
        <taxon>Embryophyta</taxon>
        <taxon>Tracheophyta</taxon>
        <taxon>Spermatophyta</taxon>
        <taxon>Magnoliopsida</taxon>
        <taxon>eudicotyledons</taxon>
        <taxon>Gunneridae</taxon>
        <taxon>Pentapetalae</taxon>
        <taxon>rosids</taxon>
        <taxon>fabids</taxon>
        <taxon>Fabales</taxon>
        <taxon>Fabaceae</taxon>
        <taxon>Papilionoideae</taxon>
        <taxon>50 kb inversion clade</taxon>
        <taxon>NPAAA clade</taxon>
        <taxon>Hologalegina</taxon>
        <taxon>IRL clade</taxon>
        <taxon>Trifolieae</taxon>
        <taxon>Trifolium</taxon>
    </lineage>
</organism>
<dbReference type="GO" id="GO:0004527">
    <property type="term" value="F:exonuclease activity"/>
    <property type="evidence" value="ECO:0007669"/>
    <property type="project" value="UniProtKB-KW"/>
</dbReference>
<reference evidence="1 2" key="1">
    <citation type="journal article" date="2014" name="Am. J. Bot.">
        <title>Genome assembly and annotation for red clover (Trifolium pratense; Fabaceae).</title>
        <authorList>
            <person name="Istvanek J."/>
            <person name="Jaros M."/>
            <person name="Krenek A."/>
            <person name="Repkova J."/>
        </authorList>
    </citation>
    <scope>NUCLEOTIDE SEQUENCE [LARGE SCALE GENOMIC DNA]</scope>
    <source>
        <strain evidence="2">cv. Tatra</strain>
        <tissue evidence="1">Young leaves</tissue>
    </source>
</reference>
<accession>A0A2K3MLT2</accession>
<comment type="caution">
    <text evidence="1">The sequence shown here is derived from an EMBL/GenBank/DDBJ whole genome shotgun (WGS) entry which is preliminary data.</text>
</comment>
<keyword evidence="1" id="KW-0540">Nuclease</keyword>
<dbReference type="GO" id="GO:0004519">
    <property type="term" value="F:endonuclease activity"/>
    <property type="evidence" value="ECO:0007669"/>
    <property type="project" value="UniProtKB-KW"/>
</dbReference>